<keyword evidence="2" id="KW-1185">Reference proteome</keyword>
<sequence>MATNEGIVSAARFVVDFPGAIGRMDFSELGGINSKVASQEYIFSDPQGQIVHTKQFGKTEPPTISLKRAVDKTGTNALLVWHERARNGDPGAKVDGTLSVFGPSSQQPTAVYILHSAWLMEVSITALKAGASDVAMIDCKLTCERIEGKQ</sequence>
<reference evidence="2" key="1">
    <citation type="journal article" date="2019" name="Int. J. Syst. Evol. Microbiol.">
        <title>The Global Catalogue of Microorganisms (GCM) 10K type strain sequencing project: providing services to taxonomists for standard genome sequencing and annotation.</title>
        <authorList>
            <consortium name="The Broad Institute Genomics Platform"/>
            <consortium name="The Broad Institute Genome Sequencing Center for Infectious Disease"/>
            <person name="Wu L."/>
            <person name="Ma J."/>
        </authorList>
    </citation>
    <scope>NUCLEOTIDE SEQUENCE [LARGE SCALE GENOMIC DNA]</scope>
    <source>
        <strain evidence="2">JCM 10977</strain>
    </source>
</reference>
<protein>
    <recommendedName>
        <fullName evidence="3">Phage tail protein</fullName>
    </recommendedName>
</protein>
<comment type="caution">
    <text evidence="1">The sequence shown here is derived from an EMBL/GenBank/DDBJ whole genome shotgun (WGS) entry which is preliminary data.</text>
</comment>
<organism evidence="1 2">
    <name type="scientific">Kribbella koreensis</name>
    <dbReference type="NCBI Taxonomy" id="57909"/>
    <lineage>
        <taxon>Bacteria</taxon>
        <taxon>Bacillati</taxon>
        <taxon>Actinomycetota</taxon>
        <taxon>Actinomycetes</taxon>
        <taxon>Propionibacteriales</taxon>
        <taxon>Kribbellaceae</taxon>
        <taxon>Kribbella</taxon>
    </lineage>
</organism>
<evidence type="ECO:0000313" key="1">
    <source>
        <dbReference type="EMBL" id="GAA0953237.1"/>
    </source>
</evidence>
<dbReference type="InterPro" id="IPR010667">
    <property type="entry name" value="Phage_T4_Gp19"/>
</dbReference>
<dbReference type="Pfam" id="PF06841">
    <property type="entry name" value="Phage_T4_gp19"/>
    <property type="match status" value="1"/>
</dbReference>
<gene>
    <name evidence="1" type="ORF">GCM10009554_57370</name>
</gene>
<evidence type="ECO:0000313" key="2">
    <source>
        <dbReference type="Proteomes" id="UP001500542"/>
    </source>
</evidence>
<accession>A0ABP4BRH3</accession>
<evidence type="ECO:0008006" key="3">
    <source>
        <dbReference type="Google" id="ProtNLM"/>
    </source>
</evidence>
<proteinExistence type="predicted"/>
<dbReference type="EMBL" id="BAAAHK010000013">
    <property type="protein sequence ID" value="GAA0953237.1"/>
    <property type="molecule type" value="Genomic_DNA"/>
</dbReference>
<dbReference type="RefSeq" id="WP_343976780.1">
    <property type="nucleotide sequence ID" value="NZ_BAAAHK010000013.1"/>
</dbReference>
<dbReference type="Proteomes" id="UP001500542">
    <property type="component" value="Unassembled WGS sequence"/>
</dbReference>
<name>A0ABP4BRH3_9ACTN</name>